<keyword evidence="3" id="KW-1185">Reference proteome</keyword>
<reference evidence="2 3" key="1">
    <citation type="journal article" date="2019" name="Nat. Ecol. Evol.">
        <title>Megaphylogeny resolves global patterns of mushroom evolution.</title>
        <authorList>
            <person name="Varga T."/>
            <person name="Krizsan K."/>
            <person name="Foldi C."/>
            <person name="Dima B."/>
            <person name="Sanchez-Garcia M."/>
            <person name="Sanchez-Ramirez S."/>
            <person name="Szollosi G.J."/>
            <person name="Szarkandi J.G."/>
            <person name="Papp V."/>
            <person name="Albert L."/>
            <person name="Andreopoulos W."/>
            <person name="Angelini C."/>
            <person name="Antonin V."/>
            <person name="Barry K.W."/>
            <person name="Bougher N.L."/>
            <person name="Buchanan P."/>
            <person name="Buyck B."/>
            <person name="Bense V."/>
            <person name="Catcheside P."/>
            <person name="Chovatia M."/>
            <person name="Cooper J."/>
            <person name="Damon W."/>
            <person name="Desjardin D."/>
            <person name="Finy P."/>
            <person name="Geml J."/>
            <person name="Haridas S."/>
            <person name="Hughes K."/>
            <person name="Justo A."/>
            <person name="Karasinski D."/>
            <person name="Kautmanova I."/>
            <person name="Kiss B."/>
            <person name="Kocsube S."/>
            <person name="Kotiranta H."/>
            <person name="LaButti K.M."/>
            <person name="Lechner B.E."/>
            <person name="Liimatainen K."/>
            <person name="Lipzen A."/>
            <person name="Lukacs Z."/>
            <person name="Mihaltcheva S."/>
            <person name="Morgado L.N."/>
            <person name="Niskanen T."/>
            <person name="Noordeloos M.E."/>
            <person name="Ohm R.A."/>
            <person name="Ortiz-Santana B."/>
            <person name="Ovrebo C."/>
            <person name="Racz N."/>
            <person name="Riley R."/>
            <person name="Savchenko A."/>
            <person name="Shiryaev A."/>
            <person name="Soop K."/>
            <person name="Spirin V."/>
            <person name="Szebenyi C."/>
            <person name="Tomsovsky M."/>
            <person name="Tulloss R.E."/>
            <person name="Uehling J."/>
            <person name="Grigoriev I.V."/>
            <person name="Vagvolgyi C."/>
            <person name="Papp T."/>
            <person name="Martin F.M."/>
            <person name="Miettinen O."/>
            <person name="Hibbett D.S."/>
            <person name="Nagy L.G."/>
        </authorList>
    </citation>
    <scope>NUCLEOTIDE SEQUENCE [LARGE SCALE GENOMIC DNA]</scope>
    <source>
        <strain evidence="2 3">CBS 166.37</strain>
    </source>
</reference>
<evidence type="ECO:0008006" key="4">
    <source>
        <dbReference type="Google" id="ProtNLM"/>
    </source>
</evidence>
<feature type="transmembrane region" description="Helical" evidence="1">
    <location>
        <begin position="22"/>
        <end position="43"/>
    </location>
</feature>
<sequence length="299" mass="33213">MSTASDNSITEKSTKTINPSQITAFNMLVIIATCMIGTVLTIAILSPSIHRRKTWYSLMAAFMVFATTGLPIIGHQLGPDPPFSLCLFQAALVYAIPPLAILSVACFIFDLRFMVLSLVHRKEFVGQKTELLLILLPWAVFFTIITEILVLVHMAGRSTIERSLTQFYCHVTLHTPLVVTTALSVVSWAITVPLEIWTAGVLYKNWTICRRMNVIDSQIYASTLIRSGVLTIGLAIGIGLTACAFNIERASWDMCFPLAPILVAIAFGTHKDMIRACMFWKRIKLRVEDKNSKKTSGRS</sequence>
<feature type="transmembrane region" description="Helical" evidence="1">
    <location>
        <begin position="176"/>
        <end position="203"/>
    </location>
</feature>
<keyword evidence="1" id="KW-1133">Transmembrane helix</keyword>
<accession>A0A5C3LG03</accession>
<dbReference type="AlphaFoldDB" id="A0A5C3LG03"/>
<dbReference type="Proteomes" id="UP000308652">
    <property type="component" value="Unassembled WGS sequence"/>
</dbReference>
<name>A0A5C3LG03_9AGAR</name>
<keyword evidence="1" id="KW-0812">Transmembrane</keyword>
<dbReference type="EMBL" id="ML213735">
    <property type="protein sequence ID" value="TFK31545.1"/>
    <property type="molecule type" value="Genomic_DNA"/>
</dbReference>
<dbReference type="OrthoDB" id="2942412at2759"/>
<organism evidence="2 3">
    <name type="scientific">Crucibulum laeve</name>
    <dbReference type="NCBI Taxonomy" id="68775"/>
    <lineage>
        <taxon>Eukaryota</taxon>
        <taxon>Fungi</taxon>
        <taxon>Dikarya</taxon>
        <taxon>Basidiomycota</taxon>
        <taxon>Agaricomycotina</taxon>
        <taxon>Agaricomycetes</taxon>
        <taxon>Agaricomycetidae</taxon>
        <taxon>Agaricales</taxon>
        <taxon>Agaricineae</taxon>
        <taxon>Nidulariaceae</taxon>
        <taxon>Crucibulum</taxon>
    </lineage>
</organism>
<dbReference type="STRING" id="68775.A0A5C3LG03"/>
<proteinExistence type="predicted"/>
<evidence type="ECO:0000313" key="2">
    <source>
        <dbReference type="EMBL" id="TFK31545.1"/>
    </source>
</evidence>
<keyword evidence="1" id="KW-0472">Membrane</keyword>
<feature type="transmembrane region" description="Helical" evidence="1">
    <location>
        <begin position="131"/>
        <end position="156"/>
    </location>
</feature>
<evidence type="ECO:0000313" key="3">
    <source>
        <dbReference type="Proteomes" id="UP000308652"/>
    </source>
</evidence>
<feature type="transmembrane region" description="Helical" evidence="1">
    <location>
        <begin position="94"/>
        <end position="119"/>
    </location>
</feature>
<feature type="transmembrane region" description="Helical" evidence="1">
    <location>
        <begin position="55"/>
        <end position="74"/>
    </location>
</feature>
<gene>
    <name evidence="2" type="ORF">BDQ12DRAFT_118711</name>
</gene>
<protein>
    <recommendedName>
        <fullName evidence="4">G-protein coupled receptors family 1 profile domain-containing protein</fullName>
    </recommendedName>
</protein>
<evidence type="ECO:0000256" key="1">
    <source>
        <dbReference type="SAM" id="Phobius"/>
    </source>
</evidence>
<feature type="transmembrane region" description="Helical" evidence="1">
    <location>
        <begin position="224"/>
        <end position="247"/>
    </location>
</feature>